<proteinExistence type="predicted"/>
<reference evidence="1 2" key="1">
    <citation type="journal article" date="2015" name="Genome Biol. Evol.">
        <title>The genome of winter moth (Operophtera brumata) provides a genomic perspective on sexual dimorphism and phenology.</title>
        <authorList>
            <person name="Derks M.F."/>
            <person name="Smit S."/>
            <person name="Salis L."/>
            <person name="Schijlen E."/>
            <person name="Bossers A."/>
            <person name="Mateman C."/>
            <person name="Pijl A.S."/>
            <person name="de Ridder D."/>
            <person name="Groenen M.A."/>
            <person name="Visser M.E."/>
            <person name="Megens H.J."/>
        </authorList>
    </citation>
    <scope>NUCLEOTIDE SEQUENCE [LARGE SCALE GENOMIC DNA]</scope>
    <source>
        <strain evidence="1">WM2013NL</strain>
        <tissue evidence="1">Head and thorax</tissue>
    </source>
</reference>
<evidence type="ECO:0000313" key="1">
    <source>
        <dbReference type="EMBL" id="KOB77037.1"/>
    </source>
</evidence>
<protein>
    <submittedName>
        <fullName evidence="1">Uncharacterized protein</fullName>
    </submittedName>
</protein>
<comment type="caution">
    <text evidence="1">The sequence shown here is derived from an EMBL/GenBank/DDBJ whole genome shotgun (WGS) entry which is preliminary data.</text>
</comment>
<dbReference type="Proteomes" id="UP000037510">
    <property type="component" value="Unassembled WGS sequence"/>
</dbReference>
<dbReference type="EMBL" id="JTDY01000469">
    <property type="protein sequence ID" value="KOB77037.1"/>
    <property type="molecule type" value="Genomic_DNA"/>
</dbReference>
<gene>
    <name evidence="1" type="ORF">OBRU01_04764</name>
</gene>
<keyword evidence="2" id="KW-1185">Reference proteome</keyword>
<dbReference type="AlphaFoldDB" id="A0A0L7LNL1"/>
<organism evidence="1 2">
    <name type="scientific">Operophtera brumata</name>
    <name type="common">Winter moth</name>
    <name type="synonym">Phalaena brumata</name>
    <dbReference type="NCBI Taxonomy" id="104452"/>
    <lineage>
        <taxon>Eukaryota</taxon>
        <taxon>Metazoa</taxon>
        <taxon>Ecdysozoa</taxon>
        <taxon>Arthropoda</taxon>
        <taxon>Hexapoda</taxon>
        <taxon>Insecta</taxon>
        <taxon>Pterygota</taxon>
        <taxon>Neoptera</taxon>
        <taxon>Endopterygota</taxon>
        <taxon>Lepidoptera</taxon>
        <taxon>Glossata</taxon>
        <taxon>Ditrysia</taxon>
        <taxon>Geometroidea</taxon>
        <taxon>Geometridae</taxon>
        <taxon>Larentiinae</taxon>
        <taxon>Operophtera</taxon>
    </lineage>
</organism>
<evidence type="ECO:0000313" key="2">
    <source>
        <dbReference type="Proteomes" id="UP000037510"/>
    </source>
</evidence>
<name>A0A0L7LNL1_OPEBR</name>
<sequence>MGKLQLISPHTDKKGKKPRNVERIYILRTLWDVLLLIKNGAKMPCAYKDPKKRGSCGCC</sequence>
<accession>A0A0L7LNL1</accession>